<name>A0A4Z0GYX5_9ACTN</name>
<evidence type="ECO:0000313" key="2">
    <source>
        <dbReference type="Proteomes" id="UP000297948"/>
    </source>
</evidence>
<organism evidence="1 2">
    <name type="scientific">Streptomyces palmae</name>
    <dbReference type="NCBI Taxonomy" id="1701085"/>
    <lineage>
        <taxon>Bacteria</taxon>
        <taxon>Bacillati</taxon>
        <taxon>Actinomycetota</taxon>
        <taxon>Actinomycetes</taxon>
        <taxon>Kitasatosporales</taxon>
        <taxon>Streptomycetaceae</taxon>
        <taxon>Streptomyces</taxon>
    </lineage>
</organism>
<comment type="caution">
    <text evidence="1">The sequence shown here is derived from an EMBL/GenBank/DDBJ whole genome shotgun (WGS) entry which is preliminary data.</text>
</comment>
<accession>A0A4Z0GYX5</accession>
<protein>
    <submittedName>
        <fullName evidence="1">Uncharacterized protein</fullName>
    </submittedName>
</protein>
<proteinExistence type="predicted"/>
<gene>
    <name evidence="1" type="ORF">E4099_19890</name>
</gene>
<dbReference type="Proteomes" id="UP000297948">
    <property type="component" value="Unassembled WGS sequence"/>
</dbReference>
<sequence length="172" mass="18646">MAATAALLGLVALADDEQSSTGRDLDCCWRSGTTPEWMSKRMGVRIPSGASDARAGFQAGSRYDIGILSFTLPNPKADAYLTRLVPGDQEMIGNDHPKEKADPSMGPFSHLGLPDPETLTKGLKKASFCPGGATTPEGKHLRYCVDIFAHTFTPGQQRLYFRSFIEPRLDAN</sequence>
<reference evidence="1 2" key="1">
    <citation type="submission" date="2019-03" db="EMBL/GenBank/DDBJ databases">
        <authorList>
            <person name="Gonzalez-Pimentel J.L."/>
        </authorList>
    </citation>
    <scope>NUCLEOTIDE SEQUENCE [LARGE SCALE GENOMIC DNA]</scope>
    <source>
        <strain evidence="1 2">JCM 31289</strain>
    </source>
</reference>
<dbReference type="AlphaFoldDB" id="A0A4Z0GYX5"/>
<keyword evidence="2" id="KW-1185">Reference proteome</keyword>
<dbReference type="OrthoDB" id="4204758at2"/>
<dbReference type="EMBL" id="SRID01000198">
    <property type="protein sequence ID" value="TGB03179.1"/>
    <property type="molecule type" value="Genomic_DNA"/>
</dbReference>
<evidence type="ECO:0000313" key="1">
    <source>
        <dbReference type="EMBL" id="TGB03179.1"/>
    </source>
</evidence>
<dbReference type="RefSeq" id="WP_135340443.1">
    <property type="nucleotide sequence ID" value="NZ_JBHLTX010000026.1"/>
</dbReference>